<dbReference type="GO" id="GO:0003677">
    <property type="term" value="F:DNA binding"/>
    <property type="evidence" value="ECO:0007669"/>
    <property type="project" value="InterPro"/>
</dbReference>
<evidence type="ECO:0000313" key="2">
    <source>
        <dbReference type="EMBL" id="OLV17503.1"/>
    </source>
</evidence>
<reference evidence="2 3" key="1">
    <citation type="submission" date="2017-01" db="EMBL/GenBank/DDBJ databases">
        <title>Genome Analysis of Deinococcus marmoris KOPRI26562.</title>
        <authorList>
            <person name="Kim J.H."/>
            <person name="Oh H.-M."/>
        </authorList>
    </citation>
    <scope>NUCLEOTIDE SEQUENCE [LARGE SCALE GENOMIC DNA]</scope>
    <source>
        <strain evidence="2 3">KOPRI26562</strain>
    </source>
</reference>
<feature type="domain" description="HTH cro/C1-type" evidence="1">
    <location>
        <begin position="75"/>
        <end position="131"/>
    </location>
</feature>
<dbReference type="OrthoDB" id="69394at2"/>
<dbReference type="Proteomes" id="UP000186607">
    <property type="component" value="Unassembled WGS sequence"/>
</dbReference>
<evidence type="ECO:0000259" key="1">
    <source>
        <dbReference type="SMART" id="SM00530"/>
    </source>
</evidence>
<dbReference type="SUPFAM" id="SSF47413">
    <property type="entry name" value="lambda repressor-like DNA-binding domains"/>
    <property type="match status" value="1"/>
</dbReference>
<proteinExistence type="predicted"/>
<dbReference type="Gene3D" id="1.10.260.40">
    <property type="entry name" value="lambda repressor-like DNA-binding domains"/>
    <property type="match status" value="1"/>
</dbReference>
<name>A0A1U7NX48_9DEIO</name>
<dbReference type="RefSeq" id="WP_075833689.1">
    <property type="nucleotide sequence ID" value="NZ_MSTI01000096.1"/>
</dbReference>
<dbReference type="EMBL" id="MSTI01000096">
    <property type="protein sequence ID" value="OLV17503.1"/>
    <property type="molecule type" value="Genomic_DNA"/>
</dbReference>
<sequence length="138" mass="15357">MFTTYETQTSGTRIRILNVPTTFDASGEELGFSLKVMRDLEILIAQALSNAASDSTAVELEYQPLAPAPDPVSLELRRALRLRRMSGAQMAQELGVTPPVVSRWLSPDYHAHGMETIRRMAEALEMDVEVRLIPKRSA</sequence>
<protein>
    <recommendedName>
        <fullName evidence="1">HTH cro/C1-type domain-containing protein</fullName>
    </recommendedName>
</protein>
<dbReference type="AlphaFoldDB" id="A0A1U7NX48"/>
<dbReference type="SMART" id="SM00530">
    <property type="entry name" value="HTH_XRE"/>
    <property type="match status" value="1"/>
</dbReference>
<accession>A0A1U7NX48</accession>
<dbReference type="InterPro" id="IPR001387">
    <property type="entry name" value="Cro/C1-type_HTH"/>
</dbReference>
<dbReference type="InterPro" id="IPR010982">
    <property type="entry name" value="Lambda_DNA-bd_dom_sf"/>
</dbReference>
<comment type="caution">
    <text evidence="2">The sequence shown here is derived from an EMBL/GenBank/DDBJ whole genome shotgun (WGS) entry which is preliminary data.</text>
</comment>
<keyword evidence="3" id="KW-1185">Reference proteome</keyword>
<dbReference type="CDD" id="cd00093">
    <property type="entry name" value="HTH_XRE"/>
    <property type="match status" value="1"/>
</dbReference>
<evidence type="ECO:0000313" key="3">
    <source>
        <dbReference type="Proteomes" id="UP000186607"/>
    </source>
</evidence>
<organism evidence="2 3">
    <name type="scientific">Deinococcus marmoris</name>
    <dbReference type="NCBI Taxonomy" id="249408"/>
    <lineage>
        <taxon>Bacteria</taxon>
        <taxon>Thermotogati</taxon>
        <taxon>Deinococcota</taxon>
        <taxon>Deinococci</taxon>
        <taxon>Deinococcales</taxon>
        <taxon>Deinococcaceae</taxon>
        <taxon>Deinococcus</taxon>
    </lineage>
</organism>
<gene>
    <name evidence="2" type="ORF">BOO71_0008650</name>
</gene>